<dbReference type="EMBL" id="JAGTUU010000001">
    <property type="protein sequence ID" value="MBS0122550.1"/>
    <property type="molecule type" value="Genomic_DNA"/>
</dbReference>
<keyword evidence="2" id="KW-1185">Reference proteome</keyword>
<name>A0A8J8B6G7_9RHOB</name>
<reference evidence="1" key="1">
    <citation type="submission" date="2021-04" db="EMBL/GenBank/DDBJ databases">
        <authorList>
            <person name="Yoon J."/>
        </authorList>
    </citation>
    <scope>NUCLEOTIDE SEQUENCE</scope>
    <source>
        <strain evidence="1">KMU-90</strain>
    </source>
</reference>
<accession>A0A8J8B6G7</accession>
<proteinExistence type="predicted"/>
<comment type="caution">
    <text evidence="1">The sequence shown here is derived from an EMBL/GenBank/DDBJ whole genome shotgun (WGS) entry which is preliminary data.</text>
</comment>
<dbReference type="SUPFAM" id="SSF53474">
    <property type="entry name" value="alpha/beta-Hydrolases"/>
    <property type="match status" value="1"/>
</dbReference>
<evidence type="ECO:0000313" key="1">
    <source>
        <dbReference type="EMBL" id="MBS0122550.1"/>
    </source>
</evidence>
<gene>
    <name evidence="1" type="ORF">KB874_00260</name>
</gene>
<sequence>MRIYCCIDGTDNADPSGNAVQRACVMLEGTQSMTNGHVKRIASLGFDRHKYFPGTQDSVTGRSSAQIVEQALNWILANYGSSPNPDRKLFLGGFSRGGAAMIVIAHRLQQRRIPVQEMYLFDAVDRSFWMDDDQTNSIPGNVTMAFHALRDPLSGSRVSFGNCGLYGTGANVLPATFMTTHGGVGGWPNGEAMVKPGVGPEDYMYMARLGPVIGAAAAASDRRRHNIHESGEPWPSNITPAQERAGMRRAWDWMFGKAFSTLGAAYSS</sequence>
<dbReference type="Proteomes" id="UP000681356">
    <property type="component" value="Unassembled WGS sequence"/>
</dbReference>
<protein>
    <submittedName>
        <fullName evidence="1">DUF2235 domain-containing protein</fullName>
    </submittedName>
</protein>
<dbReference type="InterPro" id="IPR029058">
    <property type="entry name" value="AB_hydrolase_fold"/>
</dbReference>
<organism evidence="1 2">
    <name type="scientific">Thetidibacter halocola</name>
    <dbReference type="NCBI Taxonomy" id="2827239"/>
    <lineage>
        <taxon>Bacteria</taxon>
        <taxon>Pseudomonadati</taxon>
        <taxon>Pseudomonadota</taxon>
        <taxon>Alphaproteobacteria</taxon>
        <taxon>Rhodobacterales</taxon>
        <taxon>Roseobacteraceae</taxon>
        <taxon>Thetidibacter</taxon>
    </lineage>
</organism>
<dbReference type="AlphaFoldDB" id="A0A8J8B6G7"/>
<evidence type="ECO:0000313" key="2">
    <source>
        <dbReference type="Proteomes" id="UP000681356"/>
    </source>
</evidence>
<dbReference type="RefSeq" id="WP_212534532.1">
    <property type="nucleotide sequence ID" value="NZ_JAGTUU010000001.1"/>
</dbReference>